<dbReference type="PANTHER" id="PTHR22625:SF70">
    <property type="entry name" value="PLEXIN A, ISOFORM A"/>
    <property type="match status" value="1"/>
</dbReference>
<name>A0A1Y3BHU2_EURMA</name>
<evidence type="ECO:0000313" key="5">
    <source>
        <dbReference type="EMBL" id="OTF78745.1"/>
    </source>
</evidence>
<dbReference type="GO" id="GO:0017154">
    <property type="term" value="F:semaphorin receptor activity"/>
    <property type="evidence" value="ECO:0007669"/>
    <property type="project" value="InterPro"/>
</dbReference>
<gene>
    <name evidence="5" type="ORF">BLA29_007105</name>
</gene>
<dbReference type="PANTHER" id="PTHR22625">
    <property type="entry name" value="PLEXIN"/>
    <property type="match status" value="1"/>
</dbReference>
<accession>A0A1Y3BHU2</accession>
<keyword evidence="3" id="KW-0325">Glycoprotein</keyword>
<evidence type="ECO:0000256" key="1">
    <source>
        <dbReference type="ARBA" id="ARBA00004370"/>
    </source>
</evidence>
<evidence type="ECO:0000256" key="2">
    <source>
        <dbReference type="ARBA" id="ARBA00023136"/>
    </source>
</evidence>
<dbReference type="InterPro" id="IPR002909">
    <property type="entry name" value="IPT_dom"/>
</dbReference>
<dbReference type="InterPro" id="IPR013783">
    <property type="entry name" value="Ig-like_fold"/>
</dbReference>
<dbReference type="GO" id="GO:0002116">
    <property type="term" value="C:semaphorin receptor complex"/>
    <property type="evidence" value="ECO:0007669"/>
    <property type="project" value="TreeGrafter"/>
</dbReference>
<dbReference type="SUPFAM" id="SSF103575">
    <property type="entry name" value="Plexin repeat"/>
    <property type="match status" value="1"/>
</dbReference>
<dbReference type="GO" id="GO:0005886">
    <property type="term" value="C:plasma membrane"/>
    <property type="evidence" value="ECO:0007669"/>
    <property type="project" value="TreeGrafter"/>
</dbReference>
<reference evidence="5 6" key="1">
    <citation type="submission" date="2017-03" db="EMBL/GenBank/DDBJ databases">
        <title>Genome Survey of Euroglyphus maynei.</title>
        <authorList>
            <person name="Arlian L.G."/>
            <person name="Morgan M.S."/>
            <person name="Rider S.D."/>
        </authorList>
    </citation>
    <scope>NUCLEOTIDE SEQUENCE [LARGE SCALE GENOMIC DNA]</scope>
    <source>
        <strain evidence="5">Arlian Lab</strain>
        <tissue evidence="5">Whole body</tissue>
    </source>
</reference>
<evidence type="ECO:0000256" key="3">
    <source>
        <dbReference type="ARBA" id="ARBA00023180"/>
    </source>
</evidence>
<feature type="non-terminal residue" evidence="5">
    <location>
        <position position="211"/>
    </location>
</feature>
<dbReference type="SUPFAM" id="SSF81296">
    <property type="entry name" value="E set domains"/>
    <property type="match status" value="1"/>
</dbReference>
<dbReference type="InterPro" id="IPR002165">
    <property type="entry name" value="Plexin_repeat"/>
</dbReference>
<keyword evidence="6" id="KW-1185">Reference proteome</keyword>
<dbReference type="OrthoDB" id="6512403at2759"/>
<organism evidence="5 6">
    <name type="scientific">Euroglyphus maynei</name>
    <name type="common">Mayne's house dust mite</name>
    <dbReference type="NCBI Taxonomy" id="6958"/>
    <lineage>
        <taxon>Eukaryota</taxon>
        <taxon>Metazoa</taxon>
        <taxon>Ecdysozoa</taxon>
        <taxon>Arthropoda</taxon>
        <taxon>Chelicerata</taxon>
        <taxon>Arachnida</taxon>
        <taxon>Acari</taxon>
        <taxon>Acariformes</taxon>
        <taxon>Sarcoptiformes</taxon>
        <taxon>Astigmata</taxon>
        <taxon>Psoroptidia</taxon>
        <taxon>Analgoidea</taxon>
        <taxon>Pyroglyphidae</taxon>
        <taxon>Pyroglyphinae</taxon>
        <taxon>Euroglyphus</taxon>
    </lineage>
</organism>
<evidence type="ECO:0000313" key="6">
    <source>
        <dbReference type="Proteomes" id="UP000194236"/>
    </source>
</evidence>
<dbReference type="EMBL" id="MUJZ01026461">
    <property type="protein sequence ID" value="OTF78745.1"/>
    <property type="molecule type" value="Genomic_DNA"/>
</dbReference>
<dbReference type="AlphaFoldDB" id="A0A1Y3BHU2"/>
<comment type="caution">
    <text evidence="5">The sequence shown here is derived from an EMBL/GenBank/DDBJ whole genome shotgun (WGS) entry which is preliminary data.</text>
</comment>
<protein>
    <recommendedName>
        <fullName evidence="4">IPT/TIG domain-containing protein</fullName>
    </recommendedName>
</protein>
<dbReference type="GO" id="GO:0030334">
    <property type="term" value="P:regulation of cell migration"/>
    <property type="evidence" value="ECO:0007669"/>
    <property type="project" value="TreeGrafter"/>
</dbReference>
<dbReference type="InterPro" id="IPR014756">
    <property type="entry name" value="Ig_E-set"/>
</dbReference>
<dbReference type="Gene3D" id="2.60.40.10">
    <property type="entry name" value="Immunoglobulins"/>
    <property type="match status" value="1"/>
</dbReference>
<feature type="domain" description="IPT/TIG" evidence="4">
    <location>
        <begin position="97"/>
        <end position="158"/>
    </location>
</feature>
<comment type="subcellular location">
    <subcellularLocation>
        <location evidence="1">Membrane</location>
    </subcellularLocation>
</comment>
<dbReference type="InterPro" id="IPR031148">
    <property type="entry name" value="Plexin"/>
</dbReference>
<dbReference type="Pfam" id="PF01437">
    <property type="entry name" value="PSI"/>
    <property type="match status" value="1"/>
</dbReference>
<dbReference type="Pfam" id="PF01833">
    <property type="entry name" value="TIG"/>
    <property type="match status" value="1"/>
</dbReference>
<proteinExistence type="predicted"/>
<sequence>MSTKLKPQVERVNLHLSINGYILDNPQDINIQLYGCGRMAENCGQCLTLNTKYDCGWCMRPINSSCEVSQSCLIDRQKKNRFTRWLNQSSDEICPNPMITNFEPKSGPINGETTLIIKGENLGRTVDDIQIWIAIESKSNETIECLPKRFDGASSIVCELQMEYKNHSLQSGDYGHIMMSIRDVYEARSNDVYRFVRTRLWRLEPDRGPRS</sequence>
<keyword evidence="2" id="KW-0472">Membrane</keyword>
<dbReference type="Proteomes" id="UP000194236">
    <property type="component" value="Unassembled WGS sequence"/>
</dbReference>
<evidence type="ECO:0000259" key="4">
    <source>
        <dbReference type="Pfam" id="PF01833"/>
    </source>
</evidence>